<feature type="domain" description="C2H2-type" evidence="9">
    <location>
        <begin position="173"/>
        <end position="200"/>
    </location>
</feature>
<dbReference type="FunFam" id="3.30.160.60:FF:000446">
    <property type="entry name" value="Zinc finger protein"/>
    <property type="match status" value="1"/>
</dbReference>
<dbReference type="SMART" id="SM00355">
    <property type="entry name" value="ZnF_C2H2"/>
    <property type="match status" value="9"/>
</dbReference>
<keyword evidence="4 7" id="KW-0863">Zinc-finger</keyword>
<feature type="domain" description="C2H2-type" evidence="9">
    <location>
        <begin position="145"/>
        <end position="172"/>
    </location>
</feature>
<organism evidence="10 11">
    <name type="scientific">Pristionchus fissidentatus</name>
    <dbReference type="NCBI Taxonomy" id="1538716"/>
    <lineage>
        <taxon>Eukaryota</taxon>
        <taxon>Metazoa</taxon>
        <taxon>Ecdysozoa</taxon>
        <taxon>Nematoda</taxon>
        <taxon>Chromadorea</taxon>
        <taxon>Rhabditida</taxon>
        <taxon>Rhabditina</taxon>
        <taxon>Diplogasteromorpha</taxon>
        <taxon>Diplogasteroidea</taxon>
        <taxon>Neodiplogasteridae</taxon>
        <taxon>Pristionchus</taxon>
    </lineage>
</organism>
<dbReference type="InterPro" id="IPR013087">
    <property type="entry name" value="Znf_C2H2_type"/>
</dbReference>
<keyword evidence="5" id="KW-0862">Zinc</keyword>
<dbReference type="Pfam" id="PF00096">
    <property type="entry name" value="zf-C2H2"/>
    <property type="match status" value="3"/>
</dbReference>
<dbReference type="PROSITE" id="PS00028">
    <property type="entry name" value="ZINC_FINGER_C2H2_1"/>
    <property type="match status" value="7"/>
</dbReference>
<proteinExistence type="predicted"/>
<feature type="region of interest" description="Disordered" evidence="8">
    <location>
        <begin position="108"/>
        <end position="132"/>
    </location>
</feature>
<feature type="domain" description="C2H2-type" evidence="9">
    <location>
        <begin position="269"/>
        <end position="296"/>
    </location>
</feature>
<sequence>LIQVGRAADPTAAAPPTLAAEMIEKKRYECDICKKTYSTKAHLKDHSYVHTGERRFCCDRCEMRFFYTSDLYRHRLKNCVRPYVCMCCLRGFPTEAELKIHAKIHEFQKKKNKTSHKKPKSGSATAAAPATLAAEMSEEKEDRPFQCDVCKKTYKTKGTLTEHSHIHRGQRRLGCDRCGARFFHNQNLKKHRKKNCEDLPHLCTICMKGFAREIELKYHAIGHDLQAKIKKEGHEKVDGVYKCPHCPKIFDSLYDLEPHIRKHTGECPYECGECGMKFPTLFTIQKHQKMHTGDRPFPCTLCPRTYLTVATLNFHLNKVHNQLPYACPHCSNRFASIPDLRNHRLSPCDTTDS</sequence>
<evidence type="ECO:0000256" key="6">
    <source>
        <dbReference type="ARBA" id="ARBA00023242"/>
    </source>
</evidence>
<keyword evidence="11" id="KW-1185">Reference proteome</keyword>
<comment type="subcellular location">
    <subcellularLocation>
        <location evidence="1">Nucleus</location>
    </subcellularLocation>
</comment>
<accession>A0AAV5V5H7</accession>
<reference evidence="10" key="1">
    <citation type="submission" date="2023-10" db="EMBL/GenBank/DDBJ databases">
        <title>Genome assembly of Pristionchus species.</title>
        <authorList>
            <person name="Yoshida K."/>
            <person name="Sommer R.J."/>
        </authorList>
    </citation>
    <scope>NUCLEOTIDE SEQUENCE</scope>
    <source>
        <strain evidence="10">RS5133</strain>
    </source>
</reference>
<dbReference type="SUPFAM" id="SSF57667">
    <property type="entry name" value="beta-beta-alpha zinc fingers"/>
    <property type="match status" value="5"/>
</dbReference>
<gene>
    <name evidence="10" type="ORF">PFISCL1PPCAC_4416</name>
</gene>
<evidence type="ECO:0000259" key="9">
    <source>
        <dbReference type="PROSITE" id="PS50157"/>
    </source>
</evidence>
<dbReference type="InterPro" id="IPR050826">
    <property type="entry name" value="Krueppel_C2H2_ZnFinger"/>
</dbReference>
<evidence type="ECO:0000256" key="5">
    <source>
        <dbReference type="ARBA" id="ARBA00022833"/>
    </source>
</evidence>
<keyword evidence="2" id="KW-0479">Metal-binding</keyword>
<evidence type="ECO:0000313" key="11">
    <source>
        <dbReference type="Proteomes" id="UP001432322"/>
    </source>
</evidence>
<dbReference type="GO" id="GO:0005634">
    <property type="term" value="C:nucleus"/>
    <property type="evidence" value="ECO:0007669"/>
    <property type="project" value="UniProtKB-SubCell"/>
</dbReference>
<dbReference type="InterPro" id="IPR036236">
    <property type="entry name" value="Znf_C2H2_sf"/>
</dbReference>
<dbReference type="AlphaFoldDB" id="A0AAV5V5H7"/>
<evidence type="ECO:0000256" key="8">
    <source>
        <dbReference type="SAM" id="MobiDB-lite"/>
    </source>
</evidence>
<evidence type="ECO:0000313" key="10">
    <source>
        <dbReference type="EMBL" id="GMT13119.1"/>
    </source>
</evidence>
<feature type="compositionally biased region" description="Basic residues" evidence="8">
    <location>
        <begin position="110"/>
        <end position="120"/>
    </location>
</feature>
<dbReference type="Gene3D" id="3.30.160.60">
    <property type="entry name" value="Classic Zinc Finger"/>
    <property type="match status" value="7"/>
</dbReference>
<protein>
    <recommendedName>
        <fullName evidence="9">C2H2-type domain-containing protein</fullName>
    </recommendedName>
</protein>
<dbReference type="Proteomes" id="UP001432322">
    <property type="component" value="Unassembled WGS sequence"/>
</dbReference>
<dbReference type="EMBL" id="BTSY01000002">
    <property type="protein sequence ID" value="GMT13119.1"/>
    <property type="molecule type" value="Genomic_DNA"/>
</dbReference>
<evidence type="ECO:0000256" key="1">
    <source>
        <dbReference type="ARBA" id="ARBA00004123"/>
    </source>
</evidence>
<dbReference type="Pfam" id="PF13894">
    <property type="entry name" value="zf-C2H2_4"/>
    <property type="match status" value="1"/>
</dbReference>
<feature type="domain" description="C2H2-type" evidence="9">
    <location>
        <begin position="28"/>
        <end position="55"/>
    </location>
</feature>
<dbReference type="GO" id="GO:0008270">
    <property type="term" value="F:zinc ion binding"/>
    <property type="evidence" value="ECO:0007669"/>
    <property type="project" value="UniProtKB-KW"/>
</dbReference>
<keyword evidence="3" id="KW-0677">Repeat</keyword>
<feature type="non-terminal residue" evidence="10">
    <location>
        <position position="1"/>
    </location>
</feature>
<dbReference type="PROSITE" id="PS50157">
    <property type="entry name" value="ZINC_FINGER_C2H2_2"/>
    <property type="match status" value="6"/>
</dbReference>
<dbReference type="GO" id="GO:0000122">
    <property type="term" value="P:negative regulation of transcription by RNA polymerase II"/>
    <property type="evidence" value="ECO:0007669"/>
    <property type="project" value="UniProtKB-ARBA"/>
</dbReference>
<dbReference type="PANTHER" id="PTHR24377">
    <property type="entry name" value="IP01015P-RELATED"/>
    <property type="match status" value="1"/>
</dbReference>
<evidence type="ECO:0000256" key="7">
    <source>
        <dbReference type="PROSITE-ProRule" id="PRU00042"/>
    </source>
</evidence>
<keyword evidence="6" id="KW-0539">Nucleus</keyword>
<evidence type="ECO:0000256" key="3">
    <source>
        <dbReference type="ARBA" id="ARBA00022737"/>
    </source>
</evidence>
<dbReference type="FunFam" id="3.30.160.60:FF:000145">
    <property type="entry name" value="Zinc finger protein 574"/>
    <property type="match status" value="1"/>
</dbReference>
<comment type="caution">
    <text evidence="10">The sequence shown here is derived from an EMBL/GenBank/DDBJ whole genome shotgun (WGS) entry which is preliminary data.</text>
</comment>
<evidence type="ECO:0000256" key="2">
    <source>
        <dbReference type="ARBA" id="ARBA00022723"/>
    </source>
</evidence>
<dbReference type="FunFam" id="3.30.160.60:FF:002343">
    <property type="entry name" value="Zinc finger protein 33A"/>
    <property type="match status" value="1"/>
</dbReference>
<name>A0AAV5V5H7_9BILA</name>
<feature type="domain" description="C2H2-type" evidence="9">
    <location>
        <begin position="83"/>
        <end position="110"/>
    </location>
</feature>
<feature type="domain" description="C2H2-type" evidence="9">
    <location>
        <begin position="241"/>
        <end position="268"/>
    </location>
</feature>
<evidence type="ECO:0000256" key="4">
    <source>
        <dbReference type="ARBA" id="ARBA00022771"/>
    </source>
</evidence>